<evidence type="ECO:0000259" key="1">
    <source>
        <dbReference type="Pfam" id="PF13847"/>
    </source>
</evidence>
<dbReference type="PANTHER" id="PTHR43591:SF110">
    <property type="entry name" value="RHODANESE DOMAIN-CONTAINING PROTEIN"/>
    <property type="match status" value="1"/>
</dbReference>
<dbReference type="InterPro" id="IPR029063">
    <property type="entry name" value="SAM-dependent_MTases_sf"/>
</dbReference>
<dbReference type="Gene3D" id="3.40.50.150">
    <property type="entry name" value="Vaccinia Virus protein VP39"/>
    <property type="match status" value="1"/>
</dbReference>
<dbReference type="KEGG" id="mfel:JPM2_6430"/>
<dbReference type="AlphaFoldDB" id="A0A809RWC7"/>
<keyword evidence="3" id="KW-1185">Reference proteome</keyword>
<evidence type="ECO:0000313" key="3">
    <source>
        <dbReference type="Proteomes" id="UP000464317"/>
    </source>
</evidence>
<organism evidence="2 3">
    <name type="scientific">Mycoplasmopsis felis</name>
    <dbReference type="NCBI Taxonomy" id="33923"/>
    <lineage>
        <taxon>Bacteria</taxon>
        <taxon>Bacillati</taxon>
        <taxon>Mycoplasmatota</taxon>
        <taxon>Mycoplasmoidales</taxon>
        <taxon>Metamycoplasmataceae</taxon>
        <taxon>Mycoplasmopsis</taxon>
    </lineage>
</organism>
<dbReference type="Pfam" id="PF13847">
    <property type="entry name" value="Methyltransf_31"/>
    <property type="match status" value="1"/>
</dbReference>
<protein>
    <recommendedName>
        <fullName evidence="1">Methyltransferase domain-containing protein</fullName>
    </recommendedName>
</protein>
<dbReference type="EMBL" id="AP022325">
    <property type="protein sequence ID" value="BBU47950.1"/>
    <property type="molecule type" value="Genomic_DNA"/>
</dbReference>
<dbReference type="InterPro" id="IPR025714">
    <property type="entry name" value="Methyltranfer_dom"/>
</dbReference>
<accession>A0A809RWC7</accession>
<dbReference type="CDD" id="cd02440">
    <property type="entry name" value="AdoMet_MTases"/>
    <property type="match status" value="1"/>
</dbReference>
<dbReference type="RefSeq" id="WP_161553349.1">
    <property type="nucleotide sequence ID" value="NZ_AP022325.1"/>
</dbReference>
<sequence>MNNKNAFRTEFALYKYGNATLNIGLWESEKQLVNKYFKNKDGHLLDIGCGAGRTSFALEKLSYKNIKAIDISPEMIGLCNEFKKSFKSKINFAIHDISKQKYKENSFDYILFSFNGFPGIPDYKSRLNALKLINKYLKKDGVFIFTAHAFNKEKYEARRMFENINETNEFKYQRYGVLLFRNENNEIDFLHLYSHSELENELINNNFTIIDVINRDKNFKENSLVKEFSDNTNFWICSKKIS</sequence>
<dbReference type="PANTHER" id="PTHR43591">
    <property type="entry name" value="METHYLTRANSFERASE"/>
    <property type="match status" value="1"/>
</dbReference>
<dbReference type="Proteomes" id="UP000464317">
    <property type="component" value="Chromosome"/>
</dbReference>
<reference evidence="2 3" key="1">
    <citation type="submission" date="2020-01" db="EMBL/GenBank/DDBJ databases">
        <title>Complete genome sequence of Mycoplasma felis strain Myco-2.</title>
        <authorList>
            <person name="Kinoshita Y."/>
            <person name="Niwa H."/>
            <person name="Uchida-Fujii E."/>
            <person name="Nukada T."/>
        </authorList>
    </citation>
    <scope>NUCLEOTIDE SEQUENCE [LARGE SCALE GENOMIC DNA]</scope>
    <source>
        <strain evidence="2 3">Myco-2</strain>
    </source>
</reference>
<proteinExistence type="predicted"/>
<dbReference type="SUPFAM" id="SSF53335">
    <property type="entry name" value="S-adenosyl-L-methionine-dependent methyltransferases"/>
    <property type="match status" value="1"/>
</dbReference>
<evidence type="ECO:0000313" key="2">
    <source>
        <dbReference type="EMBL" id="BBU47950.1"/>
    </source>
</evidence>
<gene>
    <name evidence="2" type="ORF">JPM2_6430</name>
</gene>
<feature type="domain" description="Methyltransferase" evidence="1">
    <location>
        <begin position="39"/>
        <end position="169"/>
    </location>
</feature>
<name>A0A809RWC7_9BACT</name>